<dbReference type="STRING" id="225992.B5M06_03625"/>
<dbReference type="SMART" id="SM00062">
    <property type="entry name" value="PBPb"/>
    <property type="match status" value="1"/>
</dbReference>
<keyword evidence="5" id="KW-1185">Reference proteome</keyword>
<reference evidence="4 5" key="1">
    <citation type="submission" date="2015-12" db="EMBL/GenBank/DDBJ databases">
        <title>Complete genome sequence of a multi-drug resistant strain Acidovorax sp. 12322-1.</title>
        <authorList>
            <person name="Ming D."/>
            <person name="Wang M."/>
            <person name="Hu S."/>
            <person name="Zhou Y."/>
            <person name="Jiang T."/>
        </authorList>
    </citation>
    <scope>NUCLEOTIDE SEQUENCE [LARGE SCALE GENOMIC DNA]</scope>
    <source>
        <strain evidence="4 5">12322-1</strain>
    </source>
</reference>
<protein>
    <submittedName>
        <fullName evidence="4">Amino acid ABC transporter substrate-binding protein</fullName>
    </submittedName>
</protein>
<dbReference type="InterPro" id="IPR001638">
    <property type="entry name" value="Solute-binding_3/MltF_N"/>
</dbReference>
<dbReference type="Proteomes" id="UP000053300">
    <property type="component" value="Unassembled WGS sequence"/>
</dbReference>
<evidence type="ECO:0000256" key="2">
    <source>
        <dbReference type="SAM" id="SignalP"/>
    </source>
</evidence>
<accession>A0A0W7Z4D4</accession>
<dbReference type="Pfam" id="PF00497">
    <property type="entry name" value="SBP_bac_3"/>
    <property type="match status" value="1"/>
</dbReference>
<gene>
    <name evidence="4" type="ORF">AS359_02020</name>
</gene>
<evidence type="ECO:0000259" key="3">
    <source>
        <dbReference type="SMART" id="SM00062"/>
    </source>
</evidence>
<feature type="signal peptide" evidence="2">
    <location>
        <begin position="1"/>
        <end position="26"/>
    </location>
</feature>
<dbReference type="PANTHER" id="PTHR35936">
    <property type="entry name" value="MEMBRANE-BOUND LYTIC MUREIN TRANSGLYCOSYLASE F"/>
    <property type="match status" value="1"/>
</dbReference>
<evidence type="ECO:0000256" key="1">
    <source>
        <dbReference type="ARBA" id="ARBA00022729"/>
    </source>
</evidence>
<evidence type="ECO:0000313" key="5">
    <source>
        <dbReference type="Proteomes" id="UP000053300"/>
    </source>
</evidence>
<organism evidence="4 5">
    <name type="scientific">Comamonas kerstersii</name>
    <dbReference type="NCBI Taxonomy" id="225992"/>
    <lineage>
        <taxon>Bacteria</taxon>
        <taxon>Pseudomonadati</taxon>
        <taxon>Pseudomonadota</taxon>
        <taxon>Betaproteobacteria</taxon>
        <taxon>Burkholderiales</taxon>
        <taxon>Comamonadaceae</taxon>
        <taxon>Comamonas</taxon>
    </lineage>
</organism>
<dbReference type="Gene3D" id="3.40.190.10">
    <property type="entry name" value="Periplasmic binding protein-like II"/>
    <property type="match status" value="2"/>
</dbReference>
<dbReference type="EMBL" id="LPXH01000015">
    <property type="protein sequence ID" value="KUF42262.1"/>
    <property type="molecule type" value="Genomic_DNA"/>
</dbReference>
<feature type="domain" description="Solute-binding protein family 3/N-terminal" evidence="3">
    <location>
        <begin position="40"/>
        <end position="260"/>
    </location>
</feature>
<dbReference type="PANTHER" id="PTHR35936:SF37">
    <property type="entry name" value="AMINO ACID ABC TRANSPORTER SUBSTRATE-BINDING PROTEIN"/>
    <property type="match status" value="1"/>
</dbReference>
<sequence>MSLTRRLFAASAVAVTALTVASGAYAQEDKSLQNILDKKSIALGIPTDYPPYGYMGPDFKPTGMDVAVAQLIADKLGVKAELVPVSTPNRIPYLQSKKIDLIVSSLGKNEERAKVIDFTVAYAPFFQAVFGPKDVEIKSFEDLGGKTLSVTRGTIQDDALQELAPKTLKIQRFEDDNSTMAAFMSQQTQFVAVGAAVAAAALQKNPKVQAEYKLLIKDSPNYIGVRKGETELLNKVNDILRTAKTDGTIEAYSQKWLGRGAGNLPD</sequence>
<feature type="chain" id="PRO_5030019603" evidence="2">
    <location>
        <begin position="27"/>
        <end position="266"/>
    </location>
</feature>
<evidence type="ECO:0000313" key="4">
    <source>
        <dbReference type="EMBL" id="KUF42262.1"/>
    </source>
</evidence>
<dbReference type="RefSeq" id="WP_058879525.1">
    <property type="nucleotide sequence ID" value="NZ_CAUHBH010000060.1"/>
</dbReference>
<dbReference type="AlphaFoldDB" id="A0A0W7Z4D4"/>
<name>A0A0W7Z4D4_9BURK</name>
<dbReference type="SUPFAM" id="SSF53850">
    <property type="entry name" value="Periplasmic binding protein-like II"/>
    <property type="match status" value="1"/>
</dbReference>
<accession>A0A1V3TNB9</accession>
<keyword evidence="1 2" id="KW-0732">Signal</keyword>
<proteinExistence type="predicted"/>
<comment type="caution">
    <text evidence="4">The sequence shown here is derived from an EMBL/GenBank/DDBJ whole genome shotgun (WGS) entry which is preliminary data.</text>
</comment>